<dbReference type="Pfam" id="PF25967">
    <property type="entry name" value="RND-MFP_C"/>
    <property type="match status" value="1"/>
</dbReference>
<dbReference type="InterPro" id="IPR058792">
    <property type="entry name" value="Beta-barrel_RND_2"/>
</dbReference>
<accession>A0A2T4YWY5</accession>
<proteinExistence type="inferred from homology"/>
<dbReference type="Pfam" id="PF25954">
    <property type="entry name" value="Beta-barrel_RND_2"/>
    <property type="match status" value="1"/>
</dbReference>
<evidence type="ECO:0000259" key="5">
    <source>
        <dbReference type="Pfam" id="PF25967"/>
    </source>
</evidence>
<evidence type="ECO:0000256" key="1">
    <source>
        <dbReference type="ARBA" id="ARBA00009477"/>
    </source>
</evidence>
<dbReference type="InterPro" id="IPR051909">
    <property type="entry name" value="MFP_Cation_Efflux"/>
</dbReference>
<dbReference type="Gene3D" id="2.40.30.170">
    <property type="match status" value="1"/>
</dbReference>
<protein>
    <submittedName>
        <fullName evidence="6">Cobalt-zinc-cadmium efflux system membrane fusion protein</fullName>
    </submittedName>
</protein>
<gene>
    <name evidence="6" type="ORF">C8P69_11727</name>
</gene>
<dbReference type="FunFam" id="2.40.30.170:FF:000010">
    <property type="entry name" value="Efflux RND transporter periplasmic adaptor subunit"/>
    <property type="match status" value="1"/>
</dbReference>
<dbReference type="GO" id="GO:0015562">
    <property type="term" value="F:efflux transmembrane transporter activity"/>
    <property type="evidence" value="ECO:0007669"/>
    <property type="project" value="InterPro"/>
</dbReference>
<dbReference type="PANTHER" id="PTHR30097">
    <property type="entry name" value="CATION EFFLUX SYSTEM PROTEIN CUSB"/>
    <property type="match status" value="1"/>
</dbReference>
<keyword evidence="7" id="KW-1185">Reference proteome</keyword>
<dbReference type="GO" id="GO:0060003">
    <property type="term" value="P:copper ion export"/>
    <property type="evidence" value="ECO:0007669"/>
    <property type="project" value="TreeGrafter"/>
</dbReference>
<dbReference type="InterPro" id="IPR006143">
    <property type="entry name" value="RND_pump_MFP"/>
</dbReference>
<keyword evidence="2" id="KW-0813">Transport</keyword>
<comment type="similarity">
    <text evidence="1">Belongs to the membrane fusion protein (MFP) (TC 8.A.1) family.</text>
</comment>
<dbReference type="Gene3D" id="1.10.287.470">
    <property type="entry name" value="Helix hairpin bin"/>
    <property type="match status" value="1"/>
</dbReference>
<dbReference type="AlphaFoldDB" id="A0A2T4YWY5"/>
<keyword evidence="3" id="KW-0732">Signal</keyword>
<comment type="caution">
    <text evidence="6">The sequence shown here is derived from an EMBL/GenBank/DDBJ whole genome shotgun (WGS) entry which is preliminary data.</text>
</comment>
<reference evidence="6 7" key="1">
    <citation type="submission" date="2018-04" db="EMBL/GenBank/DDBJ databases">
        <title>Genomic Encyclopedia of Archaeal and Bacterial Type Strains, Phase II (KMG-II): from individual species to whole genera.</title>
        <authorList>
            <person name="Goeker M."/>
        </authorList>
    </citation>
    <scope>NUCLEOTIDE SEQUENCE [LARGE SCALE GENOMIC DNA]</scope>
    <source>
        <strain evidence="6 7">DSM 25521</strain>
    </source>
</reference>
<organism evidence="6 7">
    <name type="scientific">Phreatobacter oligotrophus</name>
    <dbReference type="NCBI Taxonomy" id="1122261"/>
    <lineage>
        <taxon>Bacteria</taxon>
        <taxon>Pseudomonadati</taxon>
        <taxon>Pseudomonadota</taxon>
        <taxon>Alphaproteobacteria</taxon>
        <taxon>Hyphomicrobiales</taxon>
        <taxon>Phreatobacteraceae</taxon>
        <taxon>Phreatobacter</taxon>
    </lineage>
</organism>
<dbReference type="Gene3D" id="2.40.420.20">
    <property type="match status" value="1"/>
</dbReference>
<dbReference type="EMBL" id="PZZL01000017">
    <property type="protein sequence ID" value="PTM49831.1"/>
    <property type="molecule type" value="Genomic_DNA"/>
</dbReference>
<sequence>MLPILRTFWLVALVPAALALGPSPAHAVDLSFLGRLFGTSKPAAESPTEAPDRVTQVNGRFRISESDWSTFATQKVEARVFREQIITEGRLAIDENSAVPVISPYAGRTTRVPVIAGDVVRRGQPLLFMLANDMVSTQNEFVAAISNLDKAVAQLRLAEINEKRQSDLFAGRAAPQRDVDQARADLENARADHRAAVTGLEALENRLRLFGKTDAEIARFRADRRINPEIAIPAPADGTVVSRRVSPGQFLSGGGEPVFVIDDLDTLWLNIFVREEDVPRVRRGAQVEFRVIALRNQAFAARLDFISASIDPASKRLLVRATVDNPQGVLKQQMFASVSIQVGAAATSPAVPRNALIYEGPVARVWIAHPDKTAELRRVTPGITDGDQVQILQGLQGGEEVVVRGALFIDQMTAAFRR</sequence>
<evidence type="ECO:0000313" key="7">
    <source>
        <dbReference type="Proteomes" id="UP000241808"/>
    </source>
</evidence>
<dbReference type="GO" id="GO:0046914">
    <property type="term" value="F:transition metal ion binding"/>
    <property type="evidence" value="ECO:0007669"/>
    <property type="project" value="TreeGrafter"/>
</dbReference>
<dbReference type="SUPFAM" id="SSF111369">
    <property type="entry name" value="HlyD-like secretion proteins"/>
    <property type="match status" value="1"/>
</dbReference>
<dbReference type="RefSeq" id="WP_170118342.1">
    <property type="nucleotide sequence ID" value="NZ_PZZL01000017.1"/>
</dbReference>
<feature type="domain" description="CusB-like beta-barrel" evidence="4">
    <location>
        <begin position="266"/>
        <end position="341"/>
    </location>
</feature>
<dbReference type="GO" id="GO:0016020">
    <property type="term" value="C:membrane"/>
    <property type="evidence" value="ECO:0007669"/>
    <property type="project" value="InterPro"/>
</dbReference>
<dbReference type="InterPro" id="IPR058627">
    <property type="entry name" value="MdtA-like_C"/>
</dbReference>
<name>A0A2T4YWY5_9HYPH</name>
<evidence type="ECO:0000256" key="3">
    <source>
        <dbReference type="SAM" id="SignalP"/>
    </source>
</evidence>
<evidence type="ECO:0000259" key="4">
    <source>
        <dbReference type="Pfam" id="PF25954"/>
    </source>
</evidence>
<feature type="chain" id="PRO_5015444441" evidence="3">
    <location>
        <begin position="28"/>
        <end position="418"/>
    </location>
</feature>
<feature type="signal peptide" evidence="3">
    <location>
        <begin position="1"/>
        <end position="27"/>
    </location>
</feature>
<dbReference type="NCBIfam" id="TIGR01730">
    <property type="entry name" value="RND_mfp"/>
    <property type="match status" value="1"/>
</dbReference>
<dbReference type="GO" id="GO:0015679">
    <property type="term" value="P:plasma membrane copper ion transport"/>
    <property type="evidence" value="ECO:0007669"/>
    <property type="project" value="TreeGrafter"/>
</dbReference>
<dbReference type="PANTHER" id="PTHR30097:SF15">
    <property type="entry name" value="CATION EFFLUX SYSTEM PROTEIN CUSB"/>
    <property type="match status" value="1"/>
</dbReference>
<evidence type="ECO:0000256" key="2">
    <source>
        <dbReference type="ARBA" id="ARBA00022448"/>
    </source>
</evidence>
<dbReference type="GO" id="GO:0030288">
    <property type="term" value="C:outer membrane-bounded periplasmic space"/>
    <property type="evidence" value="ECO:0007669"/>
    <property type="project" value="TreeGrafter"/>
</dbReference>
<dbReference type="Proteomes" id="UP000241808">
    <property type="component" value="Unassembled WGS sequence"/>
</dbReference>
<feature type="domain" description="Multidrug resistance protein MdtA-like C-terminal permuted SH3" evidence="5">
    <location>
        <begin position="364"/>
        <end position="405"/>
    </location>
</feature>
<evidence type="ECO:0000313" key="6">
    <source>
        <dbReference type="EMBL" id="PTM49831.1"/>
    </source>
</evidence>